<organism evidence="11 12">
    <name type="scientific">Candidatus Flavonifractor intestinigallinarum</name>
    <dbReference type="NCBI Taxonomy" id="2838586"/>
    <lineage>
        <taxon>Bacteria</taxon>
        <taxon>Bacillati</taxon>
        <taxon>Bacillota</taxon>
        <taxon>Clostridia</taxon>
        <taxon>Eubacteriales</taxon>
        <taxon>Oscillospiraceae</taxon>
        <taxon>Flavonifractor</taxon>
    </lineage>
</organism>
<evidence type="ECO:0000256" key="5">
    <source>
        <dbReference type="ARBA" id="ARBA00022741"/>
    </source>
</evidence>
<dbReference type="InterPro" id="IPR004358">
    <property type="entry name" value="Sig_transdc_His_kin-like_C"/>
</dbReference>
<dbReference type="Pfam" id="PF13426">
    <property type="entry name" value="PAS_9"/>
    <property type="match status" value="1"/>
</dbReference>
<comment type="catalytic activity">
    <reaction evidence="1">
        <text>ATP + protein L-histidine = ADP + protein N-phospho-L-histidine.</text>
        <dbReference type="EC" id="2.7.13.3"/>
    </reaction>
</comment>
<dbReference type="Gene3D" id="1.10.287.130">
    <property type="match status" value="1"/>
</dbReference>
<reference evidence="11" key="1">
    <citation type="journal article" date="2021" name="PeerJ">
        <title>Extensive microbial diversity within the chicken gut microbiome revealed by metagenomics and culture.</title>
        <authorList>
            <person name="Gilroy R."/>
            <person name="Ravi A."/>
            <person name="Getino M."/>
            <person name="Pursley I."/>
            <person name="Horton D.L."/>
            <person name="Alikhan N.F."/>
            <person name="Baker D."/>
            <person name="Gharbi K."/>
            <person name="Hall N."/>
            <person name="Watson M."/>
            <person name="Adriaenssens E.M."/>
            <person name="Foster-Nyarko E."/>
            <person name="Jarju S."/>
            <person name="Secka A."/>
            <person name="Antonio M."/>
            <person name="Oren A."/>
            <person name="Chaudhuri R.R."/>
            <person name="La Ragione R."/>
            <person name="Hildebrand F."/>
            <person name="Pallen M.J."/>
        </authorList>
    </citation>
    <scope>NUCLEOTIDE SEQUENCE</scope>
    <source>
        <strain evidence="11">CHK192-8294</strain>
    </source>
</reference>
<evidence type="ECO:0000256" key="2">
    <source>
        <dbReference type="ARBA" id="ARBA00012438"/>
    </source>
</evidence>
<evidence type="ECO:0000256" key="7">
    <source>
        <dbReference type="ARBA" id="ARBA00022840"/>
    </source>
</evidence>
<keyword evidence="5" id="KW-0547">Nucleotide-binding</keyword>
<evidence type="ECO:0000259" key="9">
    <source>
        <dbReference type="PROSITE" id="PS50109"/>
    </source>
</evidence>
<dbReference type="Gene3D" id="3.30.450.20">
    <property type="entry name" value="PAS domain"/>
    <property type="match status" value="1"/>
</dbReference>
<dbReference type="AlphaFoldDB" id="A0A9D2MN89"/>
<evidence type="ECO:0000256" key="8">
    <source>
        <dbReference type="ARBA" id="ARBA00023012"/>
    </source>
</evidence>
<dbReference type="GO" id="GO:0000155">
    <property type="term" value="F:phosphorelay sensor kinase activity"/>
    <property type="evidence" value="ECO:0007669"/>
    <property type="project" value="InterPro"/>
</dbReference>
<dbReference type="EMBL" id="DWXO01000047">
    <property type="protein sequence ID" value="HJB80228.1"/>
    <property type="molecule type" value="Genomic_DNA"/>
</dbReference>
<name>A0A9D2MN89_9FIRM</name>
<dbReference type="SUPFAM" id="SSF55874">
    <property type="entry name" value="ATPase domain of HSP90 chaperone/DNA topoisomerase II/histidine kinase"/>
    <property type="match status" value="1"/>
</dbReference>
<dbReference type="SUPFAM" id="SSF47384">
    <property type="entry name" value="Homodimeric domain of signal transducing histidine kinase"/>
    <property type="match status" value="1"/>
</dbReference>
<keyword evidence="4" id="KW-0808">Transferase</keyword>
<dbReference type="InterPro" id="IPR000014">
    <property type="entry name" value="PAS"/>
</dbReference>
<dbReference type="CDD" id="cd00082">
    <property type="entry name" value="HisKA"/>
    <property type="match status" value="1"/>
</dbReference>
<evidence type="ECO:0000256" key="4">
    <source>
        <dbReference type="ARBA" id="ARBA00022679"/>
    </source>
</evidence>
<evidence type="ECO:0000259" key="10">
    <source>
        <dbReference type="PROSITE" id="PS50113"/>
    </source>
</evidence>
<evidence type="ECO:0000313" key="12">
    <source>
        <dbReference type="Proteomes" id="UP000823921"/>
    </source>
</evidence>
<accession>A0A9D2MN89</accession>
<dbReference type="PROSITE" id="PS50113">
    <property type="entry name" value="PAC"/>
    <property type="match status" value="1"/>
</dbReference>
<dbReference type="InterPro" id="IPR003594">
    <property type="entry name" value="HATPase_dom"/>
</dbReference>
<dbReference type="SMART" id="SM00388">
    <property type="entry name" value="HisKA"/>
    <property type="match status" value="1"/>
</dbReference>
<keyword evidence="7" id="KW-0067">ATP-binding</keyword>
<dbReference type="InterPro" id="IPR036890">
    <property type="entry name" value="HATPase_C_sf"/>
</dbReference>
<dbReference type="SMART" id="SM00387">
    <property type="entry name" value="HATPase_c"/>
    <property type="match status" value="1"/>
</dbReference>
<dbReference type="PANTHER" id="PTHR43065:SF10">
    <property type="entry name" value="PEROXIDE STRESS-ACTIVATED HISTIDINE KINASE MAK3"/>
    <property type="match status" value="1"/>
</dbReference>
<dbReference type="Pfam" id="PF02518">
    <property type="entry name" value="HATPase_c"/>
    <property type="match status" value="1"/>
</dbReference>
<comment type="caution">
    <text evidence="11">The sequence shown here is derived from an EMBL/GenBank/DDBJ whole genome shotgun (WGS) entry which is preliminary data.</text>
</comment>
<dbReference type="InterPro" id="IPR000700">
    <property type="entry name" value="PAS-assoc_C"/>
</dbReference>
<evidence type="ECO:0000256" key="1">
    <source>
        <dbReference type="ARBA" id="ARBA00000085"/>
    </source>
</evidence>
<dbReference type="SUPFAM" id="SSF55785">
    <property type="entry name" value="PYP-like sensor domain (PAS domain)"/>
    <property type="match status" value="1"/>
</dbReference>
<evidence type="ECO:0000313" key="11">
    <source>
        <dbReference type="EMBL" id="HJB80228.1"/>
    </source>
</evidence>
<keyword evidence="6" id="KW-0418">Kinase</keyword>
<dbReference type="EC" id="2.7.13.3" evidence="2"/>
<dbReference type="InterPro" id="IPR036097">
    <property type="entry name" value="HisK_dim/P_sf"/>
</dbReference>
<reference evidence="11" key="2">
    <citation type="submission" date="2021-04" db="EMBL/GenBank/DDBJ databases">
        <authorList>
            <person name="Gilroy R."/>
        </authorList>
    </citation>
    <scope>NUCLEOTIDE SEQUENCE</scope>
    <source>
        <strain evidence="11">CHK192-8294</strain>
    </source>
</reference>
<proteinExistence type="predicted"/>
<feature type="domain" description="Histidine kinase" evidence="9">
    <location>
        <begin position="274"/>
        <end position="482"/>
    </location>
</feature>
<keyword evidence="3" id="KW-0597">Phosphoprotein</keyword>
<dbReference type="GO" id="GO:0005524">
    <property type="term" value="F:ATP binding"/>
    <property type="evidence" value="ECO:0007669"/>
    <property type="project" value="UniProtKB-KW"/>
</dbReference>
<sequence>MLFPDPSCIANETILKLKERGIYRLIGADWVAIATISFRGAIYLDAWEDLNGVDGQIPQEFLENNKHRLSDGESMENVFYRGIYILVIRFRETDKYACYNIYCRKDGPFEEKDIIWLKSYSKVNLEITRLNNEVIQNQELIGAVFNSISSAVLALQTDGSLLLSNQYAIDMFDLPTEYVGRNFFSFFDDAASTQIAQTIIDLAEGKNCATGNNLTIYHETKQKIFHFVISPLKNSKEQISGAVMVVQDVTRQKMMELELEQLRQFGVLGDIAAGLAHDIKNPLMNIMGCSKIALSNTCTEQTRMESMRIIQYSASRIDAVVDQMLSYGRIEGSQVSDIDLNAAISACVTMTERQKFDRLVKIDVDLDQTTPKIRANSIHIQQIFLNVLLNAMQAIQQSGEIHVKSCYDPQQQMIEVAITDTGSGIPAELGDKIFNPYVTTKRTGTGLGLFIVKQTLEKYGGQISISSKDQKTVCLIRLPVSKQAEGR</sequence>
<dbReference type="InterPro" id="IPR035965">
    <property type="entry name" value="PAS-like_dom_sf"/>
</dbReference>
<evidence type="ECO:0000256" key="3">
    <source>
        <dbReference type="ARBA" id="ARBA00022553"/>
    </source>
</evidence>
<dbReference type="PRINTS" id="PR00344">
    <property type="entry name" value="BCTRLSENSOR"/>
</dbReference>
<dbReference type="InterPro" id="IPR005467">
    <property type="entry name" value="His_kinase_dom"/>
</dbReference>
<evidence type="ECO:0000256" key="6">
    <source>
        <dbReference type="ARBA" id="ARBA00022777"/>
    </source>
</evidence>
<feature type="domain" description="PAC" evidence="10">
    <location>
        <begin position="210"/>
        <end position="261"/>
    </location>
</feature>
<protein>
    <recommendedName>
        <fullName evidence="2">histidine kinase</fullName>
        <ecNumber evidence="2">2.7.13.3</ecNumber>
    </recommendedName>
</protein>
<dbReference type="Gene3D" id="3.30.565.10">
    <property type="entry name" value="Histidine kinase-like ATPase, C-terminal domain"/>
    <property type="match status" value="1"/>
</dbReference>
<dbReference type="PROSITE" id="PS50109">
    <property type="entry name" value="HIS_KIN"/>
    <property type="match status" value="1"/>
</dbReference>
<keyword evidence="8" id="KW-0902">Two-component regulatory system</keyword>
<gene>
    <name evidence="11" type="ORF">H9712_04535</name>
</gene>
<dbReference type="PANTHER" id="PTHR43065">
    <property type="entry name" value="SENSOR HISTIDINE KINASE"/>
    <property type="match status" value="1"/>
</dbReference>
<dbReference type="InterPro" id="IPR003661">
    <property type="entry name" value="HisK_dim/P_dom"/>
</dbReference>
<dbReference type="Proteomes" id="UP000823921">
    <property type="component" value="Unassembled WGS sequence"/>
</dbReference>
<dbReference type="Pfam" id="PF00512">
    <property type="entry name" value="HisKA"/>
    <property type="match status" value="1"/>
</dbReference>